<keyword evidence="2" id="KW-1185">Reference proteome</keyword>
<sequence>MPKRTEWRRLVRPLLPGDWRLHQSERLAYRIPVDWVLHGILADGSISGEFYLHRLHMPLTVPCGGGLDLTYSPRHTRGTQTYATDSPDLPRVLTEAIRLVEREAARRSVLRSKPGPVRGDEIRGYELLLAGRAAGAVRRLDRVSRYYPDGVNWVAEVQRRVAGMAALIRADPAEAVQCLEGWRANNLRDLKIVDAEAGPDV</sequence>
<reference evidence="2" key="1">
    <citation type="journal article" date="2019" name="Int. J. Syst. Evol. Microbiol.">
        <title>The Global Catalogue of Microorganisms (GCM) 10K type strain sequencing project: providing services to taxonomists for standard genome sequencing and annotation.</title>
        <authorList>
            <consortium name="The Broad Institute Genomics Platform"/>
            <consortium name="The Broad Institute Genome Sequencing Center for Infectious Disease"/>
            <person name="Wu L."/>
            <person name="Ma J."/>
        </authorList>
    </citation>
    <scope>NUCLEOTIDE SEQUENCE [LARGE SCALE GENOMIC DNA]</scope>
    <source>
        <strain evidence="2">CGMCC 4.7643</strain>
    </source>
</reference>
<dbReference type="RefSeq" id="WP_345400433.1">
    <property type="nucleotide sequence ID" value="NZ_BAABHG010000011.1"/>
</dbReference>
<dbReference type="EMBL" id="JBHUKU010000021">
    <property type="protein sequence ID" value="MFD2463519.1"/>
    <property type="molecule type" value="Genomic_DNA"/>
</dbReference>
<name>A0ABW5GRU5_9PSEU</name>
<evidence type="ECO:0000313" key="2">
    <source>
        <dbReference type="Proteomes" id="UP001597419"/>
    </source>
</evidence>
<organism evidence="1 2">
    <name type="scientific">Amycolatopsis samaneae</name>
    <dbReference type="NCBI Taxonomy" id="664691"/>
    <lineage>
        <taxon>Bacteria</taxon>
        <taxon>Bacillati</taxon>
        <taxon>Actinomycetota</taxon>
        <taxon>Actinomycetes</taxon>
        <taxon>Pseudonocardiales</taxon>
        <taxon>Pseudonocardiaceae</taxon>
        <taxon>Amycolatopsis</taxon>
    </lineage>
</organism>
<evidence type="ECO:0000313" key="1">
    <source>
        <dbReference type="EMBL" id="MFD2463519.1"/>
    </source>
</evidence>
<proteinExistence type="predicted"/>
<comment type="caution">
    <text evidence="1">The sequence shown here is derived from an EMBL/GenBank/DDBJ whole genome shotgun (WGS) entry which is preliminary data.</text>
</comment>
<accession>A0ABW5GRU5</accession>
<gene>
    <name evidence="1" type="ORF">ACFSYJ_33240</name>
</gene>
<protein>
    <submittedName>
        <fullName evidence="1">Uncharacterized protein</fullName>
    </submittedName>
</protein>
<dbReference type="Proteomes" id="UP001597419">
    <property type="component" value="Unassembled WGS sequence"/>
</dbReference>